<dbReference type="EMBL" id="OX460343">
    <property type="protein sequence ID" value="CAI9180720.1"/>
    <property type="molecule type" value="Genomic_DNA"/>
</dbReference>
<sequence length="82" mass="8601">MAASLGRGPPCRVVSRPPPLTEGFSRNRLGLDNRLGVDNRLGLRGQDAASSLPVVGRRFLSLLGNNGEDNGCLSNVSEQALG</sequence>
<keyword evidence="2" id="KW-1185">Reference proteome</keyword>
<reference evidence="1" key="1">
    <citation type="submission" date="2023-04" db="EMBL/GenBank/DDBJ databases">
        <authorList>
            <consortium name="ELIXIR-Norway"/>
        </authorList>
    </citation>
    <scope>NUCLEOTIDE SEQUENCE [LARGE SCALE GENOMIC DNA]</scope>
</reference>
<organism evidence="1 2">
    <name type="scientific">Rangifer tarandus platyrhynchus</name>
    <name type="common">Svalbard reindeer</name>
    <dbReference type="NCBI Taxonomy" id="3082113"/>
    <lineage>
        <taxon>Eukaryota</taxon>
        <taxon>Metazoa</taxon>
        <taxon>Chordata</taxon>
        <taxon>Craniata</taxon>
        <taxon>Vertebrata</taxon>
        <taxon>Euteleostomi</taxon>
        <taxon>Mammalia</taxon>
        <taxon>Eutheria</taxon>
        <taxon>Laurasiatheria</taxon>
        <taxon>Artiodactyla</taxon>
        <taxon>Ruminantia</taxon>
        <taxon>Pecora</taxon>
        <taxon>Cervidae</taxon>
        <taxon>Odocoileinae</taxon>
        <taxon>Rangifer</taxon>
    </lineage>
</organism>
<dbReference type="Proteomes" id="UP001176941">
    <property type="component" value="Chromosome X"/>
</dbReference>
<proteinExistence type="predicted"/>
<protein>
    <submittedName>
        <fullName evidence="1">Uncharacterized protein</fullName>
    </submittedName>
</protein>
<evidence type="ECO:0000313" key="2">
    <source>
        <dbReference type="Proteomes" id="UP001176941"/>
    </source>
</evidence>
<name>A0ABN9A386_RANTA</name>
<gene>
    <name evidence="1" type="ORF">MRATA1EN1_LOCUS29682</name>
</gene>
<accession>A0ABN9A386</accession>
<evidence type="ECO:0000313" key="1">
    <source>
        <dbReference type="EMBL" id="CAI9180720.1"/>
    </source>
</evidence>